<proteinExistence type="inferred from homology"/>
<feature type="signal peptide" evidence="8">
    <location>
        <begin position="1"/>
        <end position="20"/>
    </location>
</feature>
<dbReference type="Gene3D" id="2.40.440.10">
    <property type="entry name" value="L,D-transpeptidase catalytic domain-like"/>
    <property type="match status" value="1"/>
</dbReference>
<feature type="domain" description="L,D-TPase catalytic" evidence="9">
    <location>
        <begin position="179"/>
        <end position="342"/>
    </location>
</feature>
<evidence type="ECO:0000256" key="1">
    <source>
        <dbReference type="ARBA" id="ARBA00004752"/>
    </source>
</evidence>
<evidence type="ECO:0000256" key="3">
    <source>
        <dbReference type="ARBA" id="ARBA00022679"/>
    </source>
</evidence>
<dbReference type="InterPro" id="IPR005490">
    <property type="entry name" value="LD_TPept_cat_dom"/>
</dbReference>
<reference evidence="11" key="1">
    <citation type="journal article" date="2019" name="Int. J. Syst. Evol. Microbiol.">
        <title>The Global Catalogue of Microorganisms (GCM) 10K type strain sequencing project: providing services to taxonomists for standard genome sequencing and annotation.</title>
        <authorList>
            <consortium name="The Broad Institute Genomics Platform"/>
            <consortium name="The Broad Institute Genome Sequencing Center for Infectious Disease"/>
            <person name="Wu L."/>
            <person name="Ma J."/>
        </authorList>
    </citation>
    <scope>NUCLEOTIDE SEQUENCE [LARGE SCALE GENOMIC DNA]</scope>
    <source>
        <strain evidence="11">KCTC 42984</strain>
    </source>
</reference>
<keyword evidence="5 7" id="KW-0573">Peptidoglycan synthesis</keyword>
<evidence type="ECO:0000256" key="6">
    <source>
        <dbReference type="ARBA" id="ARBA00023316"/>
    </source>
</evidence>
<feature type="chain" id="PRO_5046201819" evidence="8">
    <location>
        <begin position="21"/>
        <end position="389"/>
    </location>
</feature>
<comment type="caution">
    <text evidence="10">The sequence shown here is derived from an EMBL/GenBank/DDBJ whole genome shotgun (WGS) entry which is preliminary data.</text>
</comment>
<evidence type="ECO:0000313" key="10">
    <source>
        <dbReference type="EMBL" id="MFC3173215.1"/>
    </source>
</evidence>
<keyword evidence="8" id="KW-0732">Signal</keyword>
<dbReference type="CDD" id="cd16913">
    <property type="entry name" value="YkuD_like"/>
    <property type="match status" value="1"/>
</dbReference>
<keyword evidence="3" id="KW-0808">Transferase</keyword>
<dbReference type="InterPro" id="IPR045380">
    <property type="entry name" value="LD_TPept_scaffold_dom"/>
</dbReference>
<dbReference type="PANTHER" id="PTHR41533:SF2">
    <property type="entry name" value="BLR7131 PROTEIN"/>
    <property type="match status" value="1"/>
</dbReference>
<dbReference type="SUPFAM" id="SSF141523">
    <property type="entry name" value="L,D-transpeptidase catalytic domain-like"/>
    <property type="match status" value="1"/>
</dbReference>
<evidence type="ECO:0000256" key="8">
    <source>
        <dbReference type="SAM" id="SignalP"/>
    </source>
</evidence>
<keyword evidence="11" id="KW-1185">Reference proteome</keyword>
<sequence>MKRFLPAFAALLAVPLSAQAPVPAAPSSPAPRWSAPVLASLHKWLAAAPEDALPPPDASALEAAERLGDTAAVDNTADALALKLARMHLAGCCDAAAHAGWHITDTDRTDDLPARIAAAVAGGTLDAFFAGLAPDNPEYAALRAALATEKDPARKATLARNMERWRWLPRDPGAGSGGRYLLVNTAAFEVSTWAGVKRLDRRAVINGKVSSPTPIFSARVTGIIFNPWWDLPPNIVREGIGALAARNPAAARAKGYVWSGGHFRQRPGPTNSLGAMKLVMPNPYNIYLHDTPAKQLFARPVRAFSHGCVRVSDALGFAATLVDESRPAVDARVAAGATVTVPLPAPLPVYIAYFTAGLGPDGQVAFYPDIYRRDGAMGDKKDRRKFCPA</sequence>
<dbReference type="RefSeq" id="WP_379508602.1">
    <property type="nucleotide sequence ID" value="NZ_JBHRTQ010000003.1"/>
</dbReference>
<dbReference type="EMBL" id="JBHRTQ010000003">
    <property type="protein sequence ID" value="MFC3173215.1"/>
    <property type="molecule type" value="Genomic_DNA"/>
</dbReference>
<gene>
    <name evidence="10" type="ORF">ACFOD9_03000</name>
</gene>
<evidence type="ECO:0000256" key="4">
    <source>
        <dbReference type="ARBA" id="ARBA00022960"/>
    </source>
</evidence>
<dbReference type="InterPro" id="IPR038063">
    <property type="entry name" value="Transpep_catalytic_dom"/>
</dbReference>
<evidence type="ECO:0000259" key="9">
    <source>
        <dbReference type="PROSITE" id="PS52029"/>
    </source>
</evidence>
<organism evidence="10 11">
    <name type="scientific">Novosphingobium bradum</name>
    <dbReference type="NCBI Taxonomy" id="1737444"/>
    <lineage>
        <taxon>Bacteria</taxon>
        <taxon>Pseudomonadati</taxon>
        <taxon>Pseudomonadota</taxon>
        <taxon>Alphaproteobacteria</taxon>
        <taxon>Sphingomonadales</taxon>
        <taxon>Sphingomonadaceae</taxon>
        <taxon>Novosphingobium</taxon>
    </lineage>
</organism>
<keyword evidence="6 7" id="KW-0961">Cell wall biogenesis/degradation</keyword>
<evidence type="ECO:0000256" key="2">
    <source>
        <dbReference type="ARBA" id="ARBA00005992"/>
    </source>
</evidence>
<accession>A0ABV7INQ2</accession>
<keyword evidence="4 7" id="KW-0133">Cell shape</keyword>
<comment type="similarity">
    <text evidence="2">Belongs to the YkuD family.</text>
</comment>
<dbReference type="Pfam" id="PF20142">
    <property type="entry name" value="Scaffold"/>
    <property type="match status" value="1"/>
</dbReference>
<dbReference type="PROSITE" id="PS52029">
    <property type="entry name" value="LD_TPASE"/>
    <property type="match status" value="1"/>
</dbReference>
<comment type="pathway">
    <text evidence="1 7">Cell wall biogenesis; peptidoglycan biosynthesis.</text>
</comment>
<name>A0ABV7INQ2_9SPHN</name>
<feature type="active site" description="Proton donor/acceptor" evidence="7">
    <location>
        <position position="289"/>
    </location>
</feature>
<dbReference type="InterPro" id="IPR052905">
    <property type="entry name" value="LD-transpeptidase_YkuD-like"/>
</dbReference>
<dbReference type="PANTHER" id="PTHR41533">
    <property type="entry name" value="L,D-TRANSPEPTIDASE HI_1667-RELATED"/>
    <property type="match status" value="1"/>
</dbReference>
<dbReference type="Pfam" id="PF03734">
    <property type="entry name" value="YkuD"/>
    <property type="match status" value="1"/>
</dbReference>
<evidence type="ECO:0000256" key="7">
    <source>
        <dbReference type="PROSITE-ProRule" id="PRU01373"/>
    </source>
</evidence>
<evidence type="ECO:0000256" key="5">
    <source>
        <dbReference type="ARBA" id="ARBA00022984"/>
    </source>
</evidence>
<protein>
    <submittedName>
        <fullName evidence="10">L,D-transpeptidase family protein</fullName>
    </submittedName>
</protein>
<evidence type="ECO:0000313" key="11">
    <source>
        <dbReference type="Proteomes" id="UP001595604"/>
    </source>
</evidence>
<feature type="active site" description="Nucleophile" evidence="7">
    <location>
        <position position="308"/>
    </location>
</feature>
<dbReference type="Proteomes" id="UP001595604">
    <property type="component" value="Unassembled WGS sequence"/>
</dbReference>